<dbReference type="GO" id="GO:0007015">
    <property type="term" value="P:actin filament organization"/>
    <property type="evidence" value="ECO:0007669"/>
    <property type="project" value="TreeGrafter"/>
</dbReference>
<dbReference type="Pfam" id="PF00069">
    <property type="entry name" value="Pkinase"/>
    <property type="match status" value="1"/>
</dbReference>
<feature type="compositionally biased region" description="Basic and acidic residues" evidence="2">
    <location>
        <begin position="925"/>
        <end position="935"/>
    </location>
</feature>
<dbReference type="PANTHER" id="PTHR22967:SF65">
    <property type="entry name" value="SERINE_THREONINE-PROTEIN KINASE AKL1"/>
    <property type="match status" value="1"/>
</dbReference>
<dbReference type="InterPro" id="IPR008271">
    <property type="entry name" value="Ser/Thr_kinase_AS"/>
</dbReference>
<organism evidence="4 5">
    <name type="scientific">Zygosaccharomyces mellis</name>
    <dbReference type="NCBI Taxonomy" id="42258"/>
    <lineage>
        <taxon>Eukaryota</taxon>
        <taxon>Fungi</taxon>
        <taxon>Dikarya</taxon>
        <taxon>Ascomycota</taxon>
        <taxon>Saccharomycotina</taxon>
        <taxon>Saccharomycetes</taxon>
        <taxon>Saccharomycetales</taxon>
        <taxon>Saccharomycetaceae</taxon>
        <taxon>Zygosaccharomyces</taxon>
    </lineage>
</organism>
<dbReference type="InterPro" id="IPR000719">
    <property type="entry name" value="Prot_kinase_dom"/>
</dbReference>
<dbReference type="OrthoDB" id="2018507at2759"/>
<dbReference type="GO" id="GO:0005524">
    <property type="term" value="F:ATP binding"/>
    <property type="evidence" value="ECO:0007669"/>
    <property type="project" value="InterPro"/>
</dbReference>
<feature type="compositionally biased region" description="Basic and acidic residues" evidence="2">
    <location>
        <begin position="858"/>
        <end position="875"/>
    </location>
</feature>
<protein>
    <recommendedName>
        <fullName evidence="3">Protein kinase domain-containing protein</fullName>
    </recommendedName>
</protein>
<dbReference type="EMBL" id="BIMX01000009">
    <property type="protein sequence ID" value="GCE99257.1"/>
    <property type="molecule type" value="Genomic_DNA"/>
</dbReference>
<dbReference type="PANTHER" id="PTHR22967">
    <property type="entry name" value="SERINE/THREONINE PROTEIN KINASE"/>
    <property type="match status" value="1"/>
</dbReference>
<feature type="compositionally biased region" description="Polar residues" evidence="2">
    <location>
        <begin position="711"/>
        <end position="725"/>
    </location>
</feature>
<feature type="compositionally biased region" description="Low complexity" evidence="2">
    <location>
        <begin position="726"/>
        <end position="735"/>
    </location>
</feature>
<dbReference type="PROSITE" id="PS50011">
    <property type="entry name" value="PROTEIN_KINASE_DOM"/>
    <property type="match status" value="1"/>
</dbReference>
<accession>A0A4C2E4T4</accession>
<feature type="region of interest" description="Disordered" evidence="2">
    <location>
        <begin position="688"/>
        <end position="1100"/>
    </location>
</feature>
<feature type="compositionally biased region" description="Low complexity" evidence="2">
    <location>
        <begin position="905"/>
        <end position="924"/>
    </location>
</feature>
<feature type="compositionally biased region" description="Low complexity" evidence="2">
    <location>
        <begin position="1017"/>
        <end position="1029"/>
    </location>
</feature>
<proteinExistence type="predicted"/>
<evidence type="ECO:0000313" key="5">
    <source>
        <dbReference type="Proteomes" id="UP000301737"/>
    </source>
</evidence>
<comment type="caution">
    <text evidence="4">The sequence shown here is derived from an EMBL/GenBank/DDBJ whole genome shotgun (WGS) entry which is preliminary data.</text>
</comment>
<dbReference type="FunFam" id="1.10.510.10:FF:001038">
    <property type="entry name" value="Serine/threonine-protein kinase AKL1"/>
    <property type="match status" value="1"/>
</dbReference>
<dbReference type="PROSITE" id="PS00108">
    <property type="entry name" value="PROTEIN_KINASE_ST"/>
    <property type="match status" value="1"/>
</dbReference>
<sequence>MAATNGAAKTASSINKPVVDGYTPGTVVTVGNQQVEVLNYIAEGGFAQIYSVKYLKSLDEFDNGNKAPLQPGDIACLKRVLVPDENGLSEMRNEVEVMKQLRGARAIIQYYDSNASRRASGQGGYEVLLLMELCPNNSLLDYMNQRLATRLTEKEILKVMYDTTLAISYMHYLPIPLIHRDIKIENVLVDAQNNFKLCDFGSTSTCFPLVTTHQDIAILTQNIYVNTTPQYRSPEMIDLYRCLPINEKSDIWALGIFLYKLLFFITPFEMTGQFSILHSKYEFPANKYSSKLINLIIIMLAENPYVRPNIYQVMHHICSVIGCEVPIEDKYGLGPYDFEKYTEFQTKLQNVQYQMYLLQQKKLENNGYLNSVEERLLNDLLITSFEVSSKIPAEIGLQQQQQQQQQQLRSKESVASSDEFSEHRKSVFSSRKPSRNPSTASRKNLPSNEFENELDAKLEAEPKEFTSVPMVERDSYFSPPNQKSVSSYSSGKSLSGGGQVQDIKYSDVLAVEQTARSEQSPGVIKQHKSNNPFPMMAQGFSQGPSGTVPSVGAPVAVAPAGPIAPVIPVGSSGISQASGSIPNTGNISALPGRGGGNNTGHRGTSLSLQPERGAMSEYFLDAQSPVEDAQYNVSQPQAHPRTNFNQNMFYQHVDSPLPVQGKAQSMPFKKVAEVPQSQAQVRYNYQVPPQQPQAGTSPYYPSTPLGPTASLPVQNPITQISLPPSQQQQQQQQHQIPNPLLVQQQQQQHHISRPLPVQQQQHQQQQHQQHQHQQRQQQVPKSLPSQQQGFVPATQFQQQQQPPVEPVRQSPPHATTVATSDLLQPPENPPPKPPHPKTSPDYQLHDGFDLTQAIHTRGGSDHKPRDESPRLEKTSSRNLDLSYDELDLNTNYLPRRNSGIKHHSLASSSTKSSTASSESIALDLADARRERDRTQQHQQPQPPASNEKLNQPPEKPVRPTINSSTGSLRRSLDLKYQEVHFSSPETQRPSAKEPTRRQDVSDQHRRPHGDSQGRAVNNTGSSNYNSTNSKIDVTAAGGSANLVRTTSNSGANVGSESPPSHQTNELERYKNTHKNSSNSSLNVNSAAAVSGSGGGSDVRRSFAKARQSLDLEKIRREAVKGEAALSAKRKSIFSVFRGGGDKK</sequence>
<feature type="compositionally biased region" description="Polar residues" evidence="2">
    <location>
        <begin position="1042"/>
        <end position="1063"/>
    </location>
</feature>
<feature type="compositionally biased region" description="Low complexity" evidence="2">
    <location>
        <begin position="398"/>
        <end position="407"/>
    </location>
</feature>
<feature type="compositionally biased region" description="Basic and acidic residues" evidence="2">
    <location>
        <begin position="990"/>
        <end position="1011"/>
    </location>
</feature>
<feature type="compositionally biased region" description="Low complexity" evidence="2">
    <location>
        <begin position="1075"/>
        <end position="1090"/>
    </location>
</feature>
<dbReference type="SUPFAM" id="SSF56112">
    <property type="entry name" value="Protein kinase-like (PK-like)"/>
    <property type="match status" value="1"/>
</dbReference>
<dbReference type="GO" id="GO:0005737">
    <property type="term" value="C:cytoplasm"/>
    <property type="evidence" value="ECO:0007669"/>
    <property type="project" value="TreeGrafter"/>
</dbReference>
<name>A0A4C2E4T4_9SACH</name>
<feature type="compositionally biased region" description="Pro residues" evidence="2">
    <location>
        <begin position="826"/>
        <end position="837"/>
    </location>
</feature>
<evidence type="ECO:0000256" key="1">
    <source>
        <dbReference type="ARBA" id="ARBA00022741"/>
    </source>
</evidence>
<dbReference type="GO" id="GO:0000147">
    <property type="term" value="P:actin cortical patch assembly"/>
    <property type="evidence" value="ECO:0007669"/>
    <property type="project" value="TreeGrafter"/>
</dbReference>
<feature type="compositionally biased region" description="Low complexity" evidence="2">
    <location>
        <begin position="484"/>
        <end position="493"/>
    </location>
</feature>
<dbReference type="InterPro" id="IPR011009">
    <property type="entry name" value="Kinase-like_dom_sf"/>
</dbReference>
<evidence type="ECO:0000313" key="4">
    <source>
        <dbReference type="EMBL" id="GCE99257.1"/>
    </source>
</evidence>
<feature type="compositionally biased region" description="Basic and acidic residues" evidence="2">
    <location>
        <begin position="454"/>
        <end position="464"/>
    </location>
</feature>
<keyword evidence="1" id="KW-0547">Nucleotide-binding</keyword>
<gene>
    <name evidence="4" type="ORF">ZYGM_001354</name>
</gene>
<dbReference type="SMART" id="SM00220">
    <property type="entry name" value="S_TKc"/>
    <property type="match status" value="1"/>
</dbReference>
<keyword evidence="5" id="KW-1185">Reference proteome</keyword>
<evidence type="ECO:0000259" key="3">
    <source>
        <dbReference type="PROSITE" id="PS50011"/>
    </source>
</evidence>
<feature type="domain" description="Protein kinase" evidence="3">
    <location>
        <begin position="35"/>
        <end position="319"/>
    </location>
</feature>
<dbReference type="Proteomes" id="UP000301737">
    <property type="component" value="Unassembled WGS sequence"/>
</dbReference>
<reference evidence="4 5" key="1">
    <citation type="submission" date="2019-01" db="EMBL/GenBank/DDBJ databases">
        <title>Draft Genome Sequencing of Zygosaccharomyces mellis Ca-7.</title>
        <authorList>
            <person name="Shiwa Y."/>
            <person name="Kanesaki Y."/>
            <person name="Ishige T."/>
            <person name="Mura K."/>
            <person name="Hori T."/>
            <person name="Tamura T."/>
        </authorList>
    </citation>
    <scope>NUCLEOTIDE SEQUENCE [LARGE SCALE GENOMIC DNA]</scope>
    <source>
        <strain evidence="4 5">Ca-7</strain>
    </source>
</reference>
<evidence type="ECO:0000256" key="2">
    <source>
        <dbReference type="SAM" id="MobiDB-lite"/>
    </source>
</evidence>
<dbReference type="GO" id="GO:0004674">
    <property type="term" value="F:protein serine/threonine kinase activity"/>
    <property type="evidence" value="ECO:0007669"/>
    <property type="project" value="TreeGrafter"/>
</dbReference>
<dbReference type="Gene3D" id="1.10.510.10">
    <property type="entry name" value="Transferase(Phosphotransferase) domain 1"/>
    <property type="match status" value="1"/>
</dbReference>
<feature type="compositionally biased region" description="Low complexity" evidence="2">
    <location>
        <begin position="758"/>
        <end position="768"/>
    </location>
</feature>
<feature type="compositionally biased region" description="Low complexity" evidence="2">
    <location>
        <begin position="786"/>
        <end position="812"/>
    </location>
</feature>
<dbReference type="AlphaFoldDB" id="A0A4C2E4T4"/>
<feature type="compositionally biased region" description="Polar residues" evidence="2">
    <location>
        <begin position="427"/>
        <end position="449"/>
    </location>
</feature>
<feature type="region of interest" description="Disordered" evidence="2">
    <location>
        <begin position="398"/>
        <end position="499"/>
    </location>
</feature>